<dbReference type="GO" id="GO:0003677">
    <property type="term" value="F:DNA binding"/>
    <property type="evidence" value="ECO:0007669"/>
    <property type="project" value="UniProtKB-KW"/>
</dbReference>
<dbReference type="Gene3D" id="1.10.10.10">
    <property type="entry name" value="Winged helix-like DNA-binding domain superfamily/Winged helix DNA-binding domain"/>
    <property type="match status" value="1"/>
</dbReference>
<dbReference type="GO" id="GO:0006355">
    <property type="term" value="P:regulation of DNA-templated transcription"/>
    <property type="evidence" value="ECO:0007669"/>
    <property type="project" value="InterPro"/>
</dbReference>
<dbReference type="SUPFAM" id="SSF46894">
    <property type="entry name" value="C-terminal effector domain of the bipartite response regulators"/>
    <property type="match status" value="1"/>
</dbReference>
<dbReference type="RefSeq" id="WP_126316480.1">
    <property type="nucleotide sequence ID" value="NZ_JACKRV010000023.1"/>
</dbReference>
<dbReference type="Proteomes" id="UP000279306">
    <property type="component" value="Chromosome"/>
</dbReference>
<dbReference type="InterPro" id="IPR036388">
    <property type="entry name" value="WH-like_DNA-bd_sf"/>
</dbReference>
<dbReference type="EMBL" id="LR134356">
    <property type="protein sequence ID" value="VEG51343.1"/>
    <property type="molecule type" value="Genomic_DNA"/>
</dbReference>
<dbReference type="PANTHER" id="PTHR44688:SF16">
    <property type="entry name" value="DNA-BINDING TRANSCRIPTIONAL ACTIVATOR DEVR_DOSR"/>
    <property type="match status" value="1"/>
</dbReference>
<dbReference type="STRING" id="1791.GCA_001049355_02505"/>
<dbReference type="PANTHER" id="PTHR44688">
    <property type="entry name" value="DNA-BINDING TRANSCRIPTIONAL ACTIVATOR DEVR_DOSR"/>
    <property type="match status" value="1"/>
</dbReference>
<dbReference type="NCBIfam" id="NF038181">
    <property type="entry name" value="reg_ATPase_IniR"/>
    <property type="match status" value="1"/>
</dbReference>
<name>A0A3S4RIK9_MYCAU</name>
<feature type="compositionally biased region" description="Low complexity" evidence="4">
    <location>
        <begin position="760"/>
        <end position="772"/>
    </location>
</feature>
<dbReference type="PROSITE" id="PS50043">
    <property type="entry name" value="HTH_LUXR_2"/>
    <property type="match status" value="1"/>
</dbReference>
<dbReference type="InterPro" id="IPR016032">
    <property type="entry name" value="Sig_transdc_resp-reg_C-effctor"/>
</dbReference>
<organism evidence="6 7">
    <name type="scientific">Mycolicibacterium aurum</name>
    <name type="common">Mycobacterium aurum</name>
    <dbReference type="NCBI Taxonomy" id="1791"/>
    <lineage>
        <taxon>Bacteria</taxon>
        <taxon>Bacillati</taxon>
        <taxon>Actinomycetota</taxon>
        <taxon>Actinomycetes</taxon>
        <taxon>Mycobacteriales</taxon>
        <taxon>Mycobacteriaceae</taxon>
        <taxon>Mycolicibacterium</taxon>
    </lineage>
</organism>
<evidence type="ECO:0000313" key="7">
    <source>
        <dbReference type="Proteomes" id="UP000279306"/>
    </source>
</evidence>
<evidence type="ECO:0000256" key="2">
    <source>
        <dbReference type="ARBA" id="ARBA00023125"/>
    </source>
</evidence>
<dbReference type="AlphaFoldDB" id="A0A3S4RIK9"/>
<evidence type="ECO:0000313" key="6">
    <source>
        <dbReference type="EMBL" id="VEG51343.1"/>
    </source>
</evidence>
<accession>A0A3S4RIK9</accession>
<dbReference type="Pfam" id="PF00196">
    <property type="entry name" value="GerE"/>
    <property type="match status" value="1"/>
</dbReference>
<keyword evidence="7" id="KW-1185">Reference proteome</keyword>
<dbReference type="SMART" id="SM00421">
    <property type="entry name" value="HTH_LUXR"/>
    <property type="match status" value="1"/>
</dbReference>
<keyword evidence="2" id="KW-0238">DNA-binding</keyword>
<proteinExistence type="predicted"/>
<evidence type="ECO:0000256" key="3">
    <source>
        <dbReference type="ARBA" id="ARBA00023163"/>
    </source>
</evidence>
<dbReference type="OrthoDB" id="4811808at2"/>
<evidence type="ECO:0000256" key="4">
    <source>
        <dbReference type="SAM" id="MobiDB-lite"/>
    </source>
</evidence>
<feature type="region of interest" description="Disordered" evidence="4">
    <location>
        <begin position="760"/>
        <end position="786"/>
    </location>
</feature>
<gene>
    <name evidence="6" type="primary">gerE_1</name>
    <name evidence="6" type="ORF">NCTC10437_00451</name>
</gene>
<dbReference type="KEGG" id="mauu:NCTC10437_00451"/>
<dbReference type="PRINTS" id="PR00038">
    <property type="entry name" value="HTHLUXR"/>
</dbReference>
<feature type="domain" description="HTH luxR-type" evidence="5">
    <location>
        <begin position="777"/>
        <end position="842"/>
    </location>
</feature>
<reference evidence="6 7" key="1">
    <citation type="submission" date="2018-12" db="EMBL/GenBank/DDBJ databases">
        <authorList>
            <consortium name="Pathogen Informatics"/>
        </authorList>
    </citation>
    <scope>NUCLEOTIDE SEQUENCE [LARGE SCALE GENOMIC DNA]</scope>
    <source>
        <strain evidence="6 7">NCTC10437</strain>
    </source>
</reference>
<dbReference type="CDD" id="cd06170">
    <property type="entry name" value="LuxR_C_like"/>
    <property type="match status" value="1"/>
</dbReference>
<dbReference type="PROSITE" id="PS00622">
    <property type="entry name" value="HTH_LUXR_1"/>
    <property type="match status" value="1"/>
</dbReference>
<dbReference type="InterPro" id="IPR000792">
    <property type="entry name" value="Tscrpt_reg_LuxR_C"/>
</dbReference>
<sequence length="848" mass="87399">MTGTAPHRPTDLLPAAREAIALVDADPAAPTKLLVTGGIGTGKSAVLAAVRESLRSSGRPVLSRPGAAPDAAVVIDDADLLDDADLDRLAELVAQPDSTVVISAAPLVHRTALRGVAAALERENPAVALGPLPAVEVSRAATAVLGTPPSPELVRLLIAATGAIPFLLRAALPALDEGPVAVRQAARIGLIERLRRLDETLLDTLLISSLGSGLGPDDVAAALGMPSQSALAAVDRARASGLVEPSHHQNFLRAVHDAISQIVGAARHHDIEVSVLGSQLELSTLTADLALRMAEHGLRDERLASALTDLAAHSDGHPARAARLYRAAADAGAMSLHGRLADGLSGRLADALALTGDCATAGRLADDLLTSQEPAERAAAVRVAASVAMHDGSAAQAADLFRWLGPAPDAIVAAAATIAAVAVGDAAAARATAHERPAGPPTSVARAARSITEGLVMTLDQSYPAAVARLGQAINADGGHAGVLPDTPAALVTLAALHGGDPVRARSVIGRAVHTDGRPDLSDAIFVTSRHRLLLGWAQMQDGQLAAAAAAVPADSFASLHRRDALWAAALHTAIARRSGDSGAMQNHWYSAMEVLAECSADVFALLPLGELWVAAARMHKVDQVRHAVDEAFAQLATLGDPALWSVPLHWAGVHAGILANSPDAVAPHGQALTAAAAQSPFAKALAGAGRAWLRVLANHVDVTEVTAAARTLAQHGHTWDATRLAGQAALQTTDPRASQAMLQLARDLKQAVTSPEPIATAPAEEAAVAPARGLPARPASTQLSDREREVAELLLQGMPYRDIGAQLFISAKTVEHHVARIRRRLGAESRSEMLSMLRAQLGSPSGQ</sequence>
<evidence type="ECO:0000256" key="1">
    <source>
        <dbReference type="ARBA" id="ARBA00023015"/>
    </source>
</evidence>
<keyword evidence="1" id="KW-0805">Transcription regulation</keyword>
<evidence type="ECO:0000259" key="5">
    <source>
        <dbReference type="PROSITE" id="PS50043"/>
    </source>
</evidence>
<protein>
    <submittedName>
        <fullName evidence="6">LuxR family transcriptional regulator</fullName>
    </submittedName>
</protein>
<keyword evidence="3" id="KW-0804">Transcription</keyword>